<dbReference type="EMBL" id="GL832989">
    <property type="protein sequence ID" value="EGD79851.1"/>
    <property type="molecule type" value="Genomic_DNA"/>
</dbReference>
<dbReference type="KEGG" id="sre:PTSG_10134"/>
<reference evidence="3" key="1">
    <citation type="submission" date="2009-08" db="EMBL/GenBank/DDBJ databases">
        <title>Annotation of Salpingoeca rosetta.</title>
        <authorList>
            <consortium name="The Broad Institute Genome Sequencing Platform"/>
            <person name="Russ C."/>
            <person name="Cuomo C."/>
            <person name="Burger G."/>
            <person name="Gray M.W."/>
            <person name="Holland P.W.H."/>
            <person name="King N."/>
            <person name="Lang F.B.F."/>
            <person name="Roger A.J."/>
            <person name="Ruiz-Trillo I."/>
            <person name="Young S.K."/>
            <person name="Zeng Q."/>
            <person name="Gargeya S."/>
            <person name="Alvarado L."/>
            <person name="Berlin A."/>
            <person name="Chapman S.B."/>
            <person name="Chen Z."/>
            <person name="Freedman E."/>
            <person name="Gellesch M."/>
            <person name="Goldberg J."/>
            <person name="Griggs A."/>
            <person name="Gujja S."/>
            <person name="Heilman E."/>
            <person name="Heiman D."/>
            <person name="Howarth C."/>
            <person name="Mehta T."/>
            <person name="Neiman D."/>
            <person name="Pearson M."/>
            <person name="Roberts A."/>
            <person name="Saif S."/>
            <person name="Shea T."/>
            <person name="Shenoy N."/>
            <person name="Sisk P."/>
            <person name="Stolte C."/>
            <person name="Sykes S."/>
            <person name="White J."/>
            <person name="Yandava C."/>
            <person name="Haas B."/>
            <person name="Nusbaum C."/>
            <person name="Birren B."/>
        </authorList>
    </citation>
    <scope>NUCLEOTIDE SEQUENCE [LARGE SCALE GENOMIC DNA]</scope>
    <source>
        <strain evidence="3">ATCC 50818</strain>
    </source>
</reference>
<sequence>MAVLPLAAIHAVTLVAVASSLLFVSQFPYHCIAGSPGIVPGYQSPPDLTEAEVTGVPLDYLDASLDAPAPLVNFKEFSEEFALEVQFAQQEYQLMTLRTATMLQMLVASIEFELLVKNGYEPRPDTPTQAPELRHVGRALALGSADKPSSASADVLAEIAEYAREVGFEFISIPDNIETDNYVYVSTVQADCRDHAADVLFILDSSGDVDQDFSQLRSYAVQTASRFDISPSQTRIAFMTYATTPSRLYTLNAAEFLSADELLAHAATENFRGGFTNTGAALAAARQAVFGEKYGMRPAYLGIPRIAVLFVSHSAHDSFIAPARQLREHGVTVIVVGTGSVSTNEMALIASEPVSENVIRIGDVPKFVVLPQLVAATMCRQPVIVDTANAVLVRGLPPRAFRFYRLNPMFKRLQRINFFMEMFSGQTDVFVSMNGTLVGPYHHDIAYTTRETAKAFSIANFSSFDAVTFAVQGRPTSLITAASFRLNLVNAMFTGGPVHAVSLPFTAARPGKTVSLPPLEATGESAVGTAVTLLLQGFDNTTFIVTAGGQRVRLTQYIMLGDSHRTLVLGRNMSDPLNIGGVLLQHDNYHKRSKAYNQPNYRHFARHKRSHYTINPINDCHKHHRRHYDTKDGVEYEVPRSFGHVTGAVQMGEPVKINHTRAVMYDIGNDGSPNYDMPSSLQTTHAPTAAAAARKTAHGVRMAMLQDVGESGTDTTTAATAGNGRPTYEEVGVTETANDNEEVLGFASLSTTSTTAPSSTGYDNIGDDGQVVYASP</sequence>
<evidence type="ECO:0000313" key="3">
    <source>
        <dbReference type="EMBL" id="EGD79851.1"/>
    </source>
</evidence>
<proteinExistence type="predicted"/>
<dbReference type="CDD" id="cd01450">
    <property type="entry name" value="vWFA_subfamily_ECM"/>
    <property type="match status" value="1"/>
</dbReference>
<evidence type="ECO:0000313" key="4">
    <source>
        <dbReference type="Proteomes" id="UP000007799"/>
    </source>
</evidence>
<evidence type="ECO:0000256" key="1">
    <source>
        <dbReference type="SAM" id="SignalP"/>
    </source>
</evidence>
<dbReference type="PANTHER" id="PTHR24020:SF20">
    <property type="entry name" value="PH DOMAIN-CONTAINING PROTEIN"/>
    <property type="match status" value="1"/>
</dbReference>
<dbReference type="AlphaFoldDB" id="F2UQE6"/>
<feature type="signal peptide" evidence="1">
    <location>
        <begin position="1"/>
        <end position="20"/>
    </location>
</feature>
<dbReference type="RefSeq" id="XP_004988472.1">
    <property type="nucleotide sequence ID" value="XM_004988415.1"/>
</dbReference>
<dbReference type="SUPFAM" id="SSF53300">
    <property type="entry name" value="vWA-like"/>
    <property type="match status" value="1"/>
</dbReference>
<dbReference type="InterPro" id="IPR050525">
    <property type="entry name" value="ECM_Assembly_Org"/>
</dbReference>
<keyword evidence="1" id="KW-0732">Signal</keyword>
<accession>F2UQE6</accession>
<dbReference type="PANTHER" id="PTHR24020">
    <property type="entry name" value="COLLAGEN ALPHA"/>
    <property type="match status" value="1"/>
</dbReference>
<dbReference type="SMART" id="SM00327">
    <property type="entry name" value="VWA"/>
    <property type="match status" value="1"/>
</dbReference>
<dbReference type="OrthoDB" id="9949424at2759"/>
<dbReference type="InterPro" id="IPR036465">
    <property type="entry name" value="vWFA_dom_sf"/>
</dbReference>
<dbReference type="Proteomes" id="UP000007799">
    <property type="component" value="Unassembled WGS sequence"/>
</dbReference>
<dbReference type="Gene3D" id="3.40.50.410">
    <property type="entry name" value="von Willebrand factor, type A domain"/>
    <property type="match status" value="1"/>
</dbReference>
<name>F2UQE6_SALR5</name>
<dbReference type="PROSITE" id="PS50234">
    <property type="entry name" value="VWFA"/>
    <property type="match status" value="1"/>
</dbReference>
<keyword evidence="4" id="KW-1185">Reference proteome</keyword>
<dbReference type="GeneID" id="16069002"/>
<feature type="chain" id="PRO_5003291317" description="VWFA domain-containing protein" evidence="1">
    <location>
        <begin position="21"/>
        <end position="776"/>
    </location>
</feature>
<evidence type="ECO:0000259" key="2">
    <source>
        <dbReference type="PROSITE" id="PS50234"/>
    </source>
</evidence>
<gene>
    <name evidence="3" type="ORF">PTSG_10134</name>
</gene>
<dbReference type="Gene3D" id="3.30.1380.10">
    <property type="match status" value="1"/>
</dbReference>
<dbReference type="InterPro" id="IPR009045">
    <property type="entry name" value="Zn_M74/Hedgehog-like"/>
</dbReference>
<dbReference type="eggNOG" id="KOG3544">
    <property type="taxonomic scope" value="Eukaryota"/>
</dbReference>
<dbReference type="InterPro" id="IPR002035">
    <property type="entry name" value="VWF_A"/>
</dbReference>
<dbReference type="Pfam" id="PF00092">
    <property type="entry name" value="VWA"/>
    <property type="match status" value="1"/>
</dbReference>
<organism evidence="4">
    <name type="scientific">Salpingoeca rosetta (strain ATCC 50818 / BSB-021)</name>
    <dbReference type="NCBI Taxonomy" id="946362"/>
    <lineage>
        <taxon>Eukaryota</taxon>
        <taxon>Choanoflagellata</taxon>
        <taxon>Craspedida</taxon>
        <taxon>Salpingoecidae</taxon>
        <taxon>Salpingoeca</taxon>
    </lineage>
</organism>
<feature type="domain" description="VWFA" evidence="2">
    <location>
        <begin position="198"/>
        <end position="378"/>
    </location>
</feature>
<dbReference type="InParanoid" id="F2UQE6"/>
<protein>
    <recommendedName>
        <fullName evidence="2">VWFA domain-containing protein</fullName>
    </recommendedName>
</protein>